<reference evidence="1" key="1">
    <citation type="submission" date="2020-02" db="EMBL/GenBank/DDBJ databases">
        <authorList>
            <person name="Palmer J.M."/>
        </authorList>
    </citation>
    <scope>NUCLEOTIDE SEQUENCE</scope>
    <source>
        <strain evidence="1">EPUS1.4</strain>
        <tissue evidence="1">Thallus</tissue>
    </source>
</reference>
<accession>A0A8H7DYN7</accession>
<protein>
    <submittedName>
        <fullName evidence="1">Uncharacterized protein</fullName>
    </submittedName>
</protein>
<keyword evidence="2" id="KW-1185">Reference proteome</keyword>
<name>A0A8H7DYN7_9EURO</name>
<dbReference type="AlphaFoldDB" id="A0A8H7DYN7"/>
<evidence type="ECO:0000313" key="1">
    <source>
        <dbReference type="EMBL" id="KAF7504159.1"/>
    </source>
</evidence>
<sequence>MMAGRRELTLKVIDFYNFFWPFFIGNRHLNYDTQHSIMQAGDWEEIELTIPTSEDAWTLFPRIYGRLWKKQ</sequence>
<dbReference type="OrthoDB" id="540004at2759"/>
<organism evidence="1 2">
    <name type="scientific">Endocarpon pusillum</name>
    <dbReference type="NCBI Taxonomy" id="364733"/>
    <lineage>
        <taxon>Eukaryota</taxon>
        <taxon>Fungi</taxon>
        <taxon>Dikarya</taxon>
        <taxon>Ascomycota</taxon>
        <taxon>Pezizomycotina</taxon>
        <taxon>Eurotiomycetes</taxon>
        <taxon>Chaetothyriomycetidae</taxon>
        <taxon>Verrucariales</taxon>
        <taxon>Verrucariaceae</taxon>
        <taxon>Endocarpon</taxon>
    </lineage>
</organism>
<dbReference type="EMBL" id="JAACFV010000147">
    <property type="protein sequence ID" value="KAF7504159.1"/>
    <property type="molecule type" value="Genomic_DNA"/>
</dbReference>
<gene>
    <name evidence="1" type="ORF">GJ744_002628</name>
</gene>
<dbReference type="Proteomes" id="UP000606974">
    <property type="component" value="Unassembled WGS sequence"/>
</dbReference>
<evidence type="ECO:0000313" key="2">
    <source>
        <dbReference type="Proteomes" id="UP000606974"/>
    </source>
</evidence>
<comment type="caution">
    <text evidence="1">The sequence shown here is derived from an EMBL/GenBank/DDBJ whole genome shotgun (WGS) entry which is preliminary data.</text>
</comment>
<proteinExistence type="predicted"/>